<keyword evidence="6 13" id="KW-0418">Kinase</keyword>
<feature type="binding site" evidence="12">
    <location>
        <position position="169"/>
    </location>
    <ligand>
        <name>substrate</name>
    </ligand>
</feature>
<comment type="caution">
    <text evidence="15">The sequence shown here is derived from an EMBL/GenBank/DDBJ whole genome shotgun (WGS) entry which is preliminary data.</text>
</comment>
<dbReference type="PROSITE" id="PS00603">
    <property type="entry name" value="TK_CELLULAR_TYPE"/>
    <property type="match status" value="1"/>
</dbReference>
<sequence>MSKGQIQLILGPMFSGKTTELIRRMRRYETANHKCMVIKYEKDNRYDDTDAISTHDKHMYSANVKTSCLLDQEFSALKYSVIGIDEGQFYKDVVEFCEKMANMGKIVIVAALDGTYQRKGFGSILELVPLAESIVKLTAVCMYCYNDAAFTKRKGNETQIELIGGKESYLAVCRTCYFAQSPLKTALKENKAQFSNITNVDQIYPPKQLKISSEIDILFYSLFI</sequence>
<comment type="subunit">
    <text evidence="9">Homotetramer. Tetramerization from dimerization is induced by ATP and increases catalytic efficiency due to a high affinity for thymidine. Tetramerization is inhibited by phosphorylation at Ser-13. Interacts (via the KEN box) with FZR1.</text>
</comment>
<evidence type="ECO:0000313" key="15">
    <source>
        <dbReference type="EMBL" id="RNA40085.1"/>
    </source>
</evidence>
<evidence type="ECO:0000256" key="13">
    <source>
        <dbReference type="RuleBase" id="RU000544"/>
    </source>
</evidence>
<dbReference type="PANTHER" id="PTHR11441">
    <property type="entry name" value="THYMIDINE KINASE"/>
    <property type="match status" value="1"/>
</dbReference>
<dbReference type="EC" id="2.7.1.21" evidence="13"/>
<dbReference type="InterPro" id="IPR001267">
    <property type="entry name" value="Thymidine_kinase"/>
</dbReference>
<dbReference type="InterPro" id="IPR020633">
    <property type="entry name" value="Thymidine_kinase_CS"/>
</dbReference>
<dbReference type="STRING" id="10195.A0A3M7SWM5"/>
<name>A0A3M7SWM5_BRAPC</name>
<evidence type="ECO:0000256" key="8">
    <source>
        <dbReference type="ARBA" id="ARBA00022840"/>
    </source>
</evidence>
<evidence type="ECO:0000256" key="7">
    <source>
        <dbReference type="ARBA" id="ARBA00022833"/>
    </source>
</evidence>
<keyword evidence="5 13" id="KW-0547">Nucleotide-binding</keyword>
<keyword evidence="7" id="KW-0862">Zinc</keyword>
<dbReference type="GO" id="GO:0004797">
    <property type="term" value="F:thymidine kinase activity"/>
    <property type="evidence" value="ECO:0007669"/>
    <property type="project" value="UniProtKB-EC"/>
</dbReference>
<evidence type="ECO:0000256" key="2">
    <source>
        <dbReference type="ARBA" id="ARBA00022634"/>
    </source>
</evidence>
<dbReference type="GO" id="GO:0046104">
    <property type="term" value="P:thymidine metabolic process"/>
    <property type="evidence" value="ECO:0007669"/>
    <property type="project" value="TreeGrafter"/>
</dbReference>
<keyword evidence="3 13" id="KW-0808">Transferase</keyword>
<dbReference type="FunFam" id="3.30.60.20:FF:000051">
    <property type="entry name" value="Thymidine kinase"/>
    <property type="match status" value="1"/>
</dbReference>
<dbReference type="Pfam" id="PF00265">
    <property type="entry name" value="TK"/>
    <property type="match status" value="1"/>
</dbReference>
<comment type="similarity">
    <text evidence="1 14">Belongs to the thymidine kinase family.</text>
</comment>
<dbReference type="Gene3D" id="3.40.50.300">
    <property type="entry name" value="P-loop containing nucleotide triphosphate hydrolases"/>
    <property type="match status" value="1"/>
</dbReference>
<dbReference type="InterPro" id="IPR027417">
    <property type="entry name" value="P-loop_NTPase"/>
</dbReference>
<evidence type="ECO:0000256" key="5">
    <source>
        <dbReference type="ARBA" id="ARBA00022741"/>
    </source>
</evidence>
<evidence type="ECO:0000256" key="10">
    <source>
        <dbReference type="ARBA" id="ARBA00048113"/>
    </source>
</evidence>
<dbReference type="SUPFAM" id="SSF52540">
    <property type="entry name" value="P-loop containing nucleoside triphosphate hydrolases"/>
    <property type="match status" value="1"/>
</dbReference>
<keyword evidence="2 13" id="KW-0237">DNA synthesis</keyword>
<gene>
    <name evidence="15" type="ORF">BpHYR1_005976</name>
</gene>
<keyword evidence="4" id="KW-0479">Metal-binding</keyword>
<dbReference type="GO" id="GO:0005524">
    <property type="term" value="F:ATP binding"/>
    <property type="evidence" value="ECO:0007669"/>
    <property type="project" value="UniProtKB-KW"/>
</dbReference>
<evidence type="ECO:0000256" key="3">
    <source>
        <dbReference type="ARBA" id="ARBA00022679"/>
    </source>
</evidence>
<reference evidence="15 16" key="1">
    <citation type="journal article" date="2018" name="Sci. Rep.">
        <title>Genomic signatures of local adaptation to the degree of environmental predictability in rotifers.</title>
        <authorList>
            <person name="Franch-Gras L."/>
            <person name="Hahn C."/>
            <person name="Garcia-Roger E.M."/>
            <person name="Carmona M.J."/>
            <person name="Serra M."/>
            <person name="Gomez A."/>
        </authorList>
    </citation>
    <scope>NUCLEOTIDE SEQUENCE [LARGE SCALE GENOMIC DNA]</scope>
    <source>
        <strain evidence="15">HYR1</strain>
    </source>
</reference>
<dbReference type="AlphaFoldDB" id="A0A3M7SWM5"/>
<evidence type="ECO:0000256" key="11">
    <source>
        <dbReference type="PIRSR" id="PIRSR035805-1"/>
    </source>
</evidence>
<evidence type="ECO:0000256" key="1">
    <source>
        <dbReference type="ARBA" id="ARBA00007587"/>
    </source>
</evidence>
<evidence type="ECO:0000256" key="9">
    <source>
        <dbReference type="ARBA" id="ARBA00046642"/>
    </source>
</evidence>
<proteinExistence type="inferred from homology"/>
<dbReference type="PANTHER" id="PTHR11441:SF0">
    <property type="entry name" value="THYMIDINE KINASE, CYTOSOLIC"/>
    <property type="match status" value="1"/>
</dbReference>
<protein>
    <recommendedName>
        <fullName evidence="13">Thymidine kinase</fullName>
        <ecNumber evidence="13">2.7.1.21</ecNumber>
    </recommendedName>
</protein>
<dbReference type="GO" id="GO:0046872">
    <property type="term" value="F:metal ion binding"/>
    <property type="evidence" value="ECO:0007669"/>
    <property type="project" value="UniProtKB-KW"/>
</dbReference>
<comment type="catalytic activity">
    <reaction evidence="10">
        <text>thymidine + ATP = dTMP + ADP + H(+)</text>
        <dbReference type="Rhea" id="RHEA:19129"/>
        <dbReference type="ChEBI" id="CHEBI:15378"/>
        <dbReference type="ChEBI" id="CHEBI:17748"/>
        <dbReference type="ChEBI" id="CHEBI:30616"/>
        <dbReference type="ChEBI" id="CHEBI:63528"/>
        <dbReference type="ChEBI" id="CHEBI:456216"/>
        <dbReference type="EC" id="2.7.1.21"/>
    </reaction>
    <physiologicalReaction direction="left-to-right" evidence="10">
        <dbReference type="Rhea" id="RHEA:19130"/>
    </physiologicalReaction>
</comment>
<organism evidence="15 16">
    <name type="scientific">Brachionus plicatilis</name>
    <name type="common">Marine rotifer</name>
    <name type="synonym">Brachionus muelleri</name>
    <dbReference type="NCBI Taxonomy" id="10195"/>
    <lineage>
        <taxon>Eukaryota</taxon>
        <taxon>Metazoa</taxon>
        <taxon>Spiralia</taxon>
        <taxon>Gnathifera</taxon>
        <taxon>Rotifera</taxon>
        <taxon>Eurotatoria</taxon>
        <taxon>Monogononta</taxon>
        <taxon>Pseudotrocha</taxon>
        <taxon>Ploima</taxon>
        <taxon>Brachionidae</taxon>
        <taxon>Brachionus</taxon>
    </lineage>
</organism>
<dbReference type="OrthoDB" id="439028at2759"/>
<evidence type="ECO:0000313" key="16">
    <source>
        <dbReference type="Proteomes" id="UP000276133"/>
    </source>
</evidence>
<dbReference type="GO" id="GO:0071897">
    <property type="term" value="P:DNA biosynthetic process"/>
    <property type="evidence" value="ECO:0007669"/>
    <property type="project" value="UniProtKB-KW"/>
</dbReference>
<keyword evidence="8 13" id="KW-0067">ATP-binding</keyword>
<evidence type="ECO:0000256" key="14">
    <source>
        <dbReference type="RuleBase" id="RU004165"/>
    </source>
</evidence>
<dbReference type="GO" id="GO:0042802">
    <property type="term" value="F:identical protein binding"/>
    <property type="evidence" value="ECO:0007669"/>
    <property type="project" value="UniProtKB-ARBA"/>
</dbReference>
<dbReference type="PIRSF" id="PIRSF035805">
    <property type="entry name" value="TK_cell"/>
    <property type="match status" value="1"/>
</dbReference>
<dbReference type="Gene3D" id="3.30.60.20">
    <property type="match status" value="1"/>
</dbReference>
<dbReference type="EMBL" id="REGN01000677">
    <property type="protein sequence ID" value="RNA40085.1"/>
    <property type="molecule type" value="Genomic_DNA"/>
</dbReference>
<feature type="active site" description="Proton acceptor" evidence="11">
    <location>
        <position position="86"/>
    </location>
</feature>
<dbReference type="SUPFAM" id="SSF57716">
    <property type="entry name" value="Glucocorticoid receptor-like (DNA-binding domain)"/>
    <property type="match status" value="1"/>
</dbReference>
<evidence type="ECO:0000256" key="4">
    <source>
        <dbReference type="ARBA" id="ARBA00022723"/>
    </source>
</evidence>
<evidence type="ECO:0000256" key="12">
    <source>
        <dbReference type="PIRSR" id="PIRSR035805-2"/>
    </source>
</evidence>
<dbReference type="FunFam" id="3.40.50.300:FF:001270">
    <property type="entry name" value="Thymidine kinase"/>
    <property type="match status" value="1"/>
</dbReference>
<accession>A0A3M7SWM5</accession>
<dbReference type="Proteomes" id="UP000276133">
    <property type="component" value="Unassembled WGS sequence"/>
</dbReference>
<evidence type="ECO:0000256" key="6">
    <source>
        <dbReference type="ARBA" id="ARBA00022777"/>
    </source>
</evidence>
<keyword evidence="16" id="KW-1185">Reference proteome</keyword>